<dbReference type="PROSITE" id="PS00118">
    <property type="entry name" value="PA2_HIS"/>
    <property type="match status" value="1"/>
</dbReference>
<feature type="disulfide bond" evidence="6">
    <location>
        <begin position="66"/>
        <end position="126"/>
    </location>
</feature>
<evidence type="ECO:0000256" key="2">
    <source>
        <dbReference type="ARBA" id="ARBA00022525"/>
    </source>
</evidence>
<comment type="cofactor">
    <cofactor evidence="5">
        <name>Ca(2+)</name>
        <dbReference type="ChEBI" id="CHEBI:29108"/>
    </cofactor>
    <text evidence="5">Binds 1 Ca(2+) ion per subunit.</text>
</comment>
<dbReference type="SUPFAM" id="SSF48619">
    <property type="entry name" value="Phospholipase A2, PLA2"/>
    <property type="match status" value="1"/>
</dbReference>
<evidence type="ECO:0000313" key="11">
    <source>
        <dbReference type="Proteomes" id="UP000218231"/>
    </source>
</evidence>
<feature type="binding site" evidence="5">
    <location>
        <position position="71"/>
    </location>
    <ligand>
        <name>Ca(2+)</name>
        <dbReference type="ChEBI" id="CHEBI:29108"/>
    </ligand>
</feature>
<proteinExistence type="inferred from homology"/>
<feature type="signal peptide" evidence="8">
    <location>
        <begin position="1"/>
        <end position="16"/>
    </location>
</feature>
<dbReference type="Gene3D" id="1.20.90.10">
    <property type="entry name" value="Phospholipase A2 domain"/>
    <property type="match status" value="1"/>
</dbReference>
<dbReference type="PROSITE" id="PS00119">
    <property type="entry name" value="PA2_ASP"/>
    <property type="match status" value="1"/>
</dbReference>
<evidence type="ECO:0000256" key="1">
    <source>
        <dbReference type="ARBA" id="ARBA00004613"/>
    </source>
</evidence>
<dbReference type="InterPro" id="IPR033113">
    <property type="entry name" value="PLA2_histidine"/>
</dbReference>
<dbReference type="Proteomes" id="UP000218231">
    <property type="component" value="Unassembled WGS sequence"/>
</dbReference>
<gene>
    <name evidence="10" type="ORF">WR25_04280</name>
</gene>
<dbReference type="GO" id="GO:0006644">
    <property type="term" value="P:phospholipid metabolic process"/>
    <property type="evidence" value="ECO:0007669"/>
    <property type="project" value="InterPro"/>
</dbReference>
<protein>
    <recommendedName>
        <fullName evidence="8">Phospholipase A2</fullName>
        <ecNumber evidence="8">3.1.1.4</ecNumber>
    </recommendedName>
</protein>
<feature type="binding site" evidence="5">
    <location>
        <position position="54"/>
    </location>
    <ligand>
        <name>Ca(2+)</name>
        <dbReference type="ChEBI" id="CHEBI:29108"/>
    </ligand>
</feature>
<comment type="subcellular location">
    <subcellularLocation>
        <location evidence="1 8">Secreted</location>
    </subcellularLocation>
</comment>
<keyword evidence="11" id="KW-1185">Reference proteome</keyword>
<reference evidence="10 11" key="1">
    <citation type="journal article" date="2017" name="Curr. Biol.">
        <title>Genome architecture and evolution of a unichromosomal asexual nematode.</title>
        <authorList>
            <person name="Fradin H."/>
            <person name="Zegar C."/>
            <person name="Gutwein M."/>
            <person name="Lucas J."/>
            <person name="Kovtun M."/>
            <person name="Corcoran D."/>
            <person name="Baugh L.R."/>
            <person name="Kiontke K."/>
            <person name="Gunsalus K."/>
            <person name="Fitch D.H."/>
            <person name="Piano F."/>
        </authorList>
    </citation>
    <scope>NUCLEOTIDE SEQUENCE [LARGE SCALE GENOMIC DNA]</scope>
    <source>
        <strain evidence="10">PF1309</strain>
    </source>
</reference>
<sequence length="154" mass="17427">MQLFIFLSILPVLVSSGRIVPMVNALWNLEEVTECVLHYNALTYNDYGCWCGVGGAHEPIDGIDRCCMLHDKCYDAAVDEKKCLNVEIEYIDDYTWHCNNGTATCKEGQSACKAALCDCDVAVANCWHQFPKPKEKKKCNHIDIAFRNTDTFQH</sequence>
<evidence type="ECO:0000256" key="7">
    <source>
        <dbReference type="RuleBase" id="RU003654"/>
    </source>
</evidence>
<feature type="binding site" evidence="5">
    <location>
        <position position="52"/>
    </location>
    <ligand>
        <name>Ca(2+)</name>
        <dbReference type="ChEBI" id="CHEBI:29108"/>
    </ligand>
</feature>
<dbReference type="InterPro" id="IPR036444">
    <property type="entry name" value="PLipase_A2_dom_sf"/>
</dbReference>
<organism evidence="10 11">
    <name type="scientific">Diploscapter pachys</name>
    <dbReference type="NCBI Taxonomy" id="2018661"/>
    <lineage>
        <taxon>Eukaryota</taxon>
        <taxon>Metazoa</taxon>
        <taxon>Ecdysozoa</taxon>
        <taxon>Nematoda</taxon>
        <taxon>Chromadorea</taxon>
        <taxon>Rhabditida</taxon>
        <taxon>Rhabditina</taxon>
        <taxon>Rhabditomorpha</taxon>
        <taxon>Rhabditoidea</taxon>
        <taxon>Rhabditidae</taxon>
        <taxon>Diploscapter</taxon>
    </lineage>
</organism>
<keyword evidence="5" id="KW-0479">Metal-binding</keyword>
<keyword evidence="2 8" id="KW-0964">Secreted</keyword>
<dbReference type="InterPro" id="IPR016090">
    <property type="entry name" value="PLA2-like_dom"/>
</dbReference>
<evidence type="ECO:0000256" key="5">
    <source>
        <dbReference type="PIRSR" id="PIRSR601211-2"/>
    </source>
</evidence>
<dbReference type="GO" id="GO:0050482">
    <property type="term" value="P:arachidonate secretion"/>
    <property type="evidence" value="ECO:0007669"/>
    <property type="project" value="InterPro"/>
</dbReference>
<dbReference type="PRINTS" id="PR00389">
    <property type="entry name" value="PHPHLIPASEA2"/>
</dbReference>
<dbReference type="PANTHER" id="PTHR11716">
    <property type="entry name" value="PHOSPHOLIPASE A2 FAMILY MEMBER"/>
    <property type="match status" value="1"/>
</dbReference>
<keyword evidence="8" id="KW-0732">Signal</keyword>
<evidence type="ECO:0000259" key="9">
    <source>
        <dbReference type="SMART" id="SM00085"/>
    </source>
</evidence>
<name>A0A2A2KVK5_9BILA</name>
<dbReference type="InterPro" id="IPR033112">
    <property type="entry name" value="PLA2_Asp_AS"/>
</dbReference>
<dbReference type="CDD" id="cd00125">
    <property type="entry name" value="PLA2c"/>
    <property type="match status" value="1"/>
</dbReference>
<feature type="active site" evidence="4">
    <location>
        <position position="70"/>
    </location>
</feature>
<comment type="similarity">
    <text evidence="7">Belongs to the phospholipase A2 family.</text>
</comment>
<accession>A0A2A2KVK5</accession>
<dbReference type="PANTHER" id="PTHR11716:SF107">
    <property type="entry name" value="PHOSPHOLIPASE A2"/>
    <property type="match status" value="1"/>
</dbReference>
<keyword evidence="8" id="KW-0378">Hydrolase</keyword>
<evidence type="ECO:0000256" key="3">
    <source>
        <dbReference type="ARBA" id="ARBA00023157"/>
    </source>
</evidence>
<dbReference type="GO" id="GO:0005509">
    <property type="term" value="F:calcium ion binding"/>
    <property type="evidence" value="ECO:0007669"/>
    <property type="project" value="InterPro"/>
</dbReference>
<dbReference type="AlphaFoldDB" id="A0A2A2KVK5"/>
<evidence type="ECO:0000256" key="4">
    <source>
        <dbReference type="PIRSR" id="PIRSR601211-1"/>
    </source>
</evidence>
<evidence type="ECO:0000256" key="6">
    <source>
        <dbReference type="PIRSR" id="PIRSR601211-3"/>
    </source>
</evidence>
<evidence type="ECO:0000313" key="10">
    <source>
        <dbReference type="EMBL" id="PAV77974.1"/>
    </source>
</evidence>
<dbReference type="OrthoDB" id="5839847at2759"/>
<dbReference type="EC" id="3.1.1.4" evidence="8"/>
<feature type="chain" id="PRO_5011831501" description="Phospholipase A2" evidence="8">
    <location>
        <begin position="17"/>
        <end position="154"/>
    </location>
</feature>
<dbReference type="SMART" id="SM00085">
    <property type="entry name" value="PA2c"/>
    <property type="match status" value="1"/>
</dbReference>
<comment type="caution">
    <text evidence="10">The sequence shown here is derived from an EMBL/GenBank/DDBJ whole genome shotgun (WGS) entry which is preliminary data.</text>
</comment>
<keyword evidence="5 8" id="KW-0106">Calcium</keyword>
<evidence type="ECO:0000256" key="8">
    <source>
        <dbReference type="RuleBase" id="RU361236"/>
    </source>
</evidence>
<keyword evidence="3 6" id="KW-1015">Disulfide bond</keyword>
<keyword evidence="8" id="KW-0443">Lipid metabolism</keyword>
<feature type="disulfide bond" evidence="6">
    <location>
        <begin position="51"/>
        <end position="67"/>
    </location>
</feature>
<feature type="disulfide bond" evidence="6">
    <location>
        <begin position="105"/>
        <end position="117"/>
    </location>
</feature>
<comment type="catalytic activity">
    <reaction evidence="8">
        <text>a 1,2-diacyl-sn-glycero-3-phosphocholine + H2O = a 1-acyl-sn-glycero-3-phosphocholine + a fatty acid + H(+)</text>
        <dbReference type="Rhea" id="RHEA:15801"/>
        <dbReference type="ChEBI" id="CHEBI:15377"/>
        <dbReference type="ChEBI" id="CHEBI:15378"/>
        <dbReference type="ChEBI" id="CHEBI:28868"/>
        <dbReference type="ChEBI" id="CHEBI:57643"/>
        <dbReference type="ChEBI" id="CHEBI:58168"/>
        <dbReference type="EC" id="3.1.1.4"/>
    </reaction>
</comment>
<feature type="disulfide bond" evidence="6">
    <location>
        <begin position="83"/>
        <end position="112"/>
    </location>
</feature>
<feature type="disulfide bond" evidence="6">
    <location>
        <begin position="73"/>
        <end position="119"/>
    </location>
</feature>
<dbReference type="STRING" id="2018661.A0A2A2KVK5"/>
<dbReference type="GO" id="GO:0005576">
    <property type="term" value="C:extracellular region"/>
    <property type="evidence" value="ECO:0007669"/>
    <property type="project" value="UniProtKB-SubCell"/>
</dbReference>
<dbReference type="GO" id="GO:0016042">
    <property type="term" value="P:lipid catabolic process"/>
    <property type="evidence" value="ECO:0007669"/>
    <property type="project" value="InterPro"/>
</dbReference>
<dbReference type="EMBL" id="LIAE01007629">
    <property type="protein sequence ID" value="PAV77974.1"/>
    <property type="molecule type" value="Genomic_DNA"/>
</dbReference>
<dbReference type="InterPro" id="IPR001211">
    <property type="entry name" value="PLA2"/>
</dbReference>
<dbReference type="Pfam" id="PF00068">
    <property type="entry name" value="Phospholip_A2_1"/>
    <property type="match status" value="1"/>
</dbReference>
<feature type="active site" evidence="4">
    <location>
        <position position="120"/>
    </location>
</feature>
<dbReference type="GO" id="GO:0004623">
    <property type="term" value="F:phospholipase A2 activity"/>
    <property type="evidence" value="ECO:0007669"/>
    <property type="project" value="UniProtKB-EC"/>
</dbReference>
<feature type="domain" description="Phospholipase A2-like central" evidence="9">
    <location>
        <begin position="25"/>
        <end position="149"/>
    </location>
</feature>